<dbReference type="Proteomes" id="UP001139011">
    <property type="component" value="Unassembled WGS sequence"/>
</dbReference>
<organism evidence="1 2">
    <name type="scientific">Fictibacillus marinisediminis</name>
    <dbReference type="NCBI Taxonomy" id="2878389"/>
    <lineage>
        <taxon>Bacteria</taxon>
        <taxon>Bacillati</taxon>
        <taxon>Bacillota</taxon>
        <taxon>Bacilli</taxon>
        <taxon>Bacillales</taxon>
        <taxon>Fictibacillaceae</taxon>
        <taxon>Fictibacillus</taxon>
    </lineage>
</organism>
<dbReference type="Gene3D" id="1.10.10.60">
    <property type="entry name" value="Homeodomain-like"/>
    <property type="match status" value="1"/>
</dbReference>
<sequence length="45" mass="5017">MSFLFGKSSGHDALRCTSSFSSKGFKETSVLEIVETARFSKTTFY</sequence>
<evidence type="ECO:0000313" key="2">
    <source>
        <dbReference type="Proteomes" id="UP001139011"/>
    </source>
</evidence>
<gene>
    <name evidence="1" type="ORF">LCY76_12335</name>
</gene>
<accession>A0A9X2BFI9</accession>
<name>A0A9X2BFI9_9BACL</name>
<dbReference type="EMBL" id="JAIWJX010000002">
    <property type="protein sequence ID" value="MCK6257382.1"/>
    <property type="molecule type" value="Genomic_DNA"/>
</dbReference>
<reference evidence="1" key="1">
    <citation type="submission" date="2021-09" db="EMBL/GenBank/DDBJ databases">
        <title>Genome analysis of Fictibacillus sp. KIGAM418 isolated from marine sediment.</title>
        <authorList>
            <person name="Seo M.-J."/>
            <person name="Cho E.-S."/>
            <person name="Hwang C.Y."/>
        </authorList>
    </citation>
    <scope>NUCLEOTIDE SEQUENCE</scope>
    <source>
        <strain evidence="1">KIGAM418</strain>
    </source>
</reference>
<protein>
    <submittedName>
        <fullName evidence="1">TetR/AcrR family transcriptional regulator</fullName>
    </submittedName>
</protein>
<evidence type="ECO:0000313" key="1">
    <source>
        <dbReference type="EMBL" id="MCK6257382.1"/>
    </source>
</evidence>
<dbReference type="AlphaFoldDB" id="A0A9X2BFI9"/>
<keyword evidence="2" id="KW-1185">Reference proteome</keyword>
<comment type="caution">
    <text evidence="1">The sequence shown here is derived from an EMBL/GenBank/DDBJ whole genome shotgun (WGS) entry which is preliminary data.</text>
</comment>
<proteinExistence type="predicted"/>